<keyword evidence="3" id="KW-1185">Reference proteome</keyword>
<dbReference type="Pfam" id="PF10536">
    <property type="entry name" value="PMD"/>
    <property type="match status" value="1"/>
</dbReference>
<dbReference type="InterPro" id="IPR019557">
    <property type="entry name" value="AminoTfrase-like_pln_mobile"/>
</dbReference>
<protein>
    <submittedName>
        <fullName evidence="2">MAIN-LIKE 3</fullName>
    </submittedName>
</protein>
<dbReference type="PANTHER" id="PTHR46033">
    <property type="entry name" value="PROTEIN MAIN-LIKE 2"/>
    <property type="match status" value="1"/>
</dbReference>
<dbReference type="OrthoDB" id="984736at2759"/>
<organism evidence="2 3">
    <name type="scientific">Hibiscus trionum</name>
    <name type="common">Flower of an hour</name>
    <dbReference type="NCBI Taxonomy" id="183268"/>
    <lineage>
        <taxon>Eukaryota</taxon>
        <taxon>Viridiplantae</taxon>
        <taxon>Streptophyta</taxon>
        <taxon>Embryophyta</taxon>
        <taxon>Tracheophyta</taxon>
        <taxon>Spermatophyta</taxon>
        <taxon>Magnoliopsida</taxon>
        <taxon>eudicotyledons</taxon>
        <taxon>Gunneridae</taxon>
        <taxon>Pentapetalae</taxon>
        <taxon>rosids</taxon>
        <taxon>malvids</taxon>
        <taxon>Malvales</taxon>
        <taxon>Malvaceae</taxon>
        <taxon>Malvoideae</taxon>
        <taxon>Hibiscus</taxon>
    </lineage>
</organism>
<evidence type="ECO:0000313" key="3">
    <source>
        <dbReference type="Proteomes" id="UP001165190"/>
    </source>
</evidence>
<evidence type="ECO:0000313" key="2">
    <source>
        <dbReference type="EMBL" id="GMI75456.1"/>
    </source>
</evidence>
<name>A0A9W7LTN6_HIBTR</name>
<dbReference type="InterPro" id="IPR044824">
    <property type="entry name" value="MAIN-like"/>
</dbReference>
<dbReference type="EMBL" id="BSYR01000011">
    <property type="protein sequence ID" value="GMI75456.1"/>
    <property type="molecule type" value="Genomic_DNA"/>
</dbReference>
<dbReference type="GO" id="GO:0010073">
    <property type="term" value="P:meristem maintenance"/>
    <property type="evidence" value="ECO:0007669"/>
    <property type="project" value="InterPro"/>
</dbReference>
<feature type="domain" description="Aminotransferase-like plant mobile" evidence="1">
    <location>
        <begin position="29"/>
        <end position="339"/>
    </location>
</feature>
<accession>A0A9W7LTN6</accession>
<evidence type="ECO:0000259" key="1">
    <source>
        <dbReference type="Pfam" id="PF10536"/>
    </source>
</evidence>
<dbReference type="PANTHER" id="PTHR46033:SF8">
    <property type="entry name" value="PROTEIN MAINTENANCE OF MERISTEMS-LIKE"/>
    <property type="match status" value="1"/>
</dbReference>
<gene>
    <name evidence="2" type="ORF">HRI_001215000</name>
</gene>
<dbReference type="AlphaFoldDB" id="A0A9W7LTN6"/>
<sequence>MRVPPDPRIADYIAQAGFGYVSKINGGGAKLDVDLINALVERWRPETHTFHLPCGEATITLEDVSHILGLPVDGEAITGAANDDWEGLCMELLGDQPEKLQGGCVTLKWLRTQFSNLPAGANEDVKKAYARAYILQIIGGILVADKTRNKVHMLWLRHLRDFEVAGKLSWGSAVLAFLYRELCRATSVDRHDIGGCLLLLQAWAWFRMPFLRPDLSAPVDYSYPLCLRWFHALSHVGIPTMMHSIRQDIDKKSANEFLWTPYSDSDINECLPNFEPETVSAWTAVVPLIWYAVVEWHPVDRVQRQFGRLQTIPLDPPDFDDLHKITRQGKLEVDWSVKHVHWIAQ</sequence>
<proteinExistence type="predicted"/>
<comment type="caution">
    <text evidence="2">The sequence shown here is derived from an EMBL/GenBank/DDBJ whole genome shotgun (WGS) entry which is preliminary data.</text>
</comment>
<reference evidence="2" key="1">
    <citation type="submission" date="2023-05" db="EMBL/GenBank/DDBJ databases">
        <title>Genome and transcriptome analyses reveal genes involved in the formation of fine ridges on petal epidermal cells in Hibiscus trionum.</title>
        <authorList>
            <person name="Koshimizu S."/>
            <person name="Masuda S."/>
            <person name="Ishii T."/>
            <person name="Shirasu K."/>
            <person name="Hoshino A."/>
            <person name="Arita M."/>
        </authorList>
    </citation>
    <scope>NUCLEOTIDE SEQUENCE</scope>
    <source>
        <strain evidence="2">Hamamatsu line</strain>
    </source>
</reference>
<dbReference type="Proteomes" id="UP001165190">
    <property type="component" value="Unassembled WGS sequence"/>
</dbReference>